<protein>
    <submittedName>
        <fullName evidence="2">DUF1330 domain-containing protein</fullName>
    </submittedName>
</protein>
<dbReference type="Pfam" id="PF07045">
    <property type="entry name" value="DUF1330"/>
    <property type="match status" value="1"/>
</dbReference>
<dbReference type="EMBL" id="CP033219">
    <property type="protein sequence ID" value="AZV79431.1"/>
    <property type="molecule type" value="Genomic_DNA"/>
</dbReference>
<dbReference type="SUPFAM" id="SSF54909">
    <property type="entry name" value="Dimeric alpha+beta barrel"/>
    <property type="match status" value="1"/>
</dbReference>
<dbReference type="InterPro" id="IPR010753">
    <property type="entry name" value="DUF1330"/>
</dbReference>
<proteinExistence type="predicted"/>
<dbReference type="AlphaFoldDB" id="A0A3T0N635"/>
<keyword evidence="3" id="KW-1185">Reference proteome</keyword>
<dbReference type="RefSeq" id="WP_127749986.1">
    <property type="nucleotide sequence ID" value="NZ_CP033219.1"/>
</dbReference>
<reference evidence="2 3" key="1">
    <citation type="submission" date="2018-10" db="EMBL/GenBank/DDBJ databases">
        <title>Parasedimentitalea marina sp. nov., a psychrophilic bacterium isolated from deep seawater of the New Britain Trench.</title>
        <authorList>
            <person name="Cao J."/>
        </authorList>
    </citation>
    <scope>NUCLEOTIDE SEQUENCE [LARGE SCALE GENOMIC DNA]</scope>
    <source>
        <strain evidence="2 3">W43</strain>
    </source>
</reference>
<name>A0A3T0N635_9RHOB</name>
<evidence type="ECO:0000313" key="2">
    <source>
        <dbReference type="EMBL" id="AZV79431.1"/>
    </source>
</evidence>
<feature type="domain" description="DUF1330" evidence="1">
    <location>
        <begin position="2"/>
        <end position="92"/>
    </location>
</feature>
<evidence type="ECO:0000259" key="1">
    <source>
        <dbReference type="Pfam" id="PF07045"/>
    </source>
</evidence>
<accession>A0A3T0N635</accession>
<dbReference type="Proteomes" id="UP000283063">
    <property type="component" value="Chromosome"/>
</dbReference>
<organism evidence="2 3">
    <name type="scientific">Parasedimentitalea marina</name>
    <dbReference type="NCBI Taxonomy" id="2483033"/>
    <lineage>
        <taxon>Bacteria</taxon>
        <taxon>Pseudomonadati</taxon>
        <taxon>Pseudomonadota</taxon>
        <taxon>Alphaproteobacteria</taxon>
        <taxon>Rhodobacterales</taxon>
        <taxon>Paracoccaceae</taxon>
        <taxon>Parasedimentitalea</taxon>
    </lineage>
</organism>
<dbReference type="KEGG" id="sedi:EBB79_17205"/>
<gene>
    <name evidence="2" type="ORF">EBB79_17205</name>
</gene>
<evidence type="ECO:0000313" key="3">
    <source>
        <dbReference type="Proteomes" id="UP000283063"/>
    </source>
</evidence>
<dbReference type="Gene3D" id="3.30.70.100">
    <property type="match status" value="1"/>
</dbReference>
<dbReference type="InterPro" id="IPR011008">
    <property type="entry name" value="Dimeric_a/b-barrel"/>
</dbReference>
<sequence length="93" mass="9799">MVYAYANIIVTAPESLAAYKEKAGDALSKHGGRVVQATPQQTVLEGTRSETGLGAILEFETADAAKAWINDPELAEVHALRRGAGKSTVTLMA</sequence>
<dbReference type="OrthoDB" id="9806380at2"/>